<dbReference type="Pfam" id="PF00903">
    <property type="entry name" value="Glyoxalase"/>
    <property type="match status" value="2"/>
</dbReference>
<dbReference type="InterPro" id="IPR004360">
    <property type="entry name" value="Glyas_Fos-R_dOase_dom"/>
</dbReference>
<dbReference type="AlphaFoldDB" id="A0A2U1T1L5"/>
<proteinExistence type="predicted"/>
<comment type="caution">
    <text evidence="2">The sequence shown here is derived from an EMBL/GenBank/DDBJ whole genome shotgun (WGS) entry which is preliminary data.</text>
</comment>
<keyword evidence="3" id="KW-1185">Reference proteome</keyword>
<dbReference type="EMBL" id="QEEX01000001">
    <property type="protein sequence ID" value="PWB97769.1"/>
    <property type="molecule type" value="Genomic_DNA"/>
</dbReference>
<feature type="domain" description="VOC" evidence="1">
    <location>
        <begin position="8"/>
        <end position="119"/>
    </location>
</feature>
<accession>A0A2U1T1L5</accession>
<name>A0A2U1T1L5_9MICO</name>
<feature type="domain" description="VOC" evidence="1">
    <location>
        <begin position="134"/>
        <end position="248"/>
    </location>
</feature>
<dbReference type="Gene3D" id="3.10.180.10">
    <property type="entry name" value="2,3-Dihydroxybiphenyl 1,2-Dioxygenase, domain 1"/>
    <property type="match status" value="2"/>
</dbReference>
<dbReference type="PROSITE" id="PS51819">
    <property type="entry name" value="VOC"/>
    <property type="match status" value="2"/>
</dbReference>
<evidence type="ECO:0000259" key="1">
    <source>
        <dbReference type="PROSITE" id="PS51819"/>
    </source>
</evidence>
<reference evidence="3" key="1">
    <citation type="submission" date="2018-04" db="EMBL/GenBank/DDBJ databases">
        <authorList>
            <person name="Liu S."/>
            <person name="Wang Z."/>
            <person name="Li J."/>
        </authorList>
    </citation>
    <scope>NUCLEOTIDE SEQUENCE [LARGE SCALE GENOMIC DNA]</scope>
    <source>
        <strain evidence="3">S1194</strain>
    </source>
</reference>
<dbReference type="InterPro" id="IPR029068">
    <property type="entry name" value="Glyas_Bleomycin-R_OHBP_Dase"/>
</dbReference>
<gene>
    <name evidence="2" type="ORF">DF220_07960</name>
</gene>
<sequence>MAIGSISEIGYVSLATRDLRASMENAEKILGLTPLETTKDKAYFSSGTGTRDLIYTASETDGADHFGLIAPNRDEIDAIRAKVDRRGYRVLAEQPIEDFIEAGFAFIGPEGFTFHVHLGASRYDHRSGGIGPDRLGHITVRAIDTVAFARFLVDVFDFRVSDRIGVDQGFFLRCNPDHHGIALVKSDWTGLHHHAWETQSIADLGKLGDRLANSGSRLIWGPVRHGAGHNIACYYQEPNGSVIELYTDLERIYDKERDEIVWDADDLNWLNRWDGNMPVLMTTAGCGLLSR</sequence>
<evidence type="ECO:0000313" key="2">
    <source>
        <dbReference type="EMBL" id="PWB97769.1"/>
    </source>
</evidence>
<dbReference type="RefSeq" id="WP_108997659.1">
    <property type="nucleotide sequence ID" value="NZ_QEEX01000001.1"/>
</dbReference>
<protein>
    <recommendedName>
        <fullName evidence="1">VOC domain-containing protein</fullName>
    </recommendedName>
</protein>
<dbReference type="SUPFAM" id="SSF54593">
    <property type="entry name" value="Glyoxalase/Bleomycin resistance protein/Dihydroxybiphenyl dioxygenase"/>
    <property type="match status" value="1"/>
</dbReference>
<dbReference type="InterPro" id="IPR037523">
    <property type="entry name" value="VOC_core"/>
</dbReference>
<dbReference type="Proteomes" id="UP000244978">
    <property type="component" value="Unassembled WGS sequence"/>
</dbReference>
<organism evidence="2 3">
    <name type="scientific">Homoserinimonas hongtaonis</name>
    <dbReference type="NCBI Taxonomy" id="2079791"/>
    <lineage>
        <taxon>Bacteria</taxon>
        <taxon>Bacillati</taxon>
        <taxon>Actinomycetota</taxon>
        <taxon>Actinomycetes</taxon>
        <taxon>Micrococcales</taxon>
        <taxon>Microbacteriaceae</taxon>
        <taxon>Homoserinimonas</taxon>
    </lineage>
</organism>
<evidence type="ECO:0000313" key="3">
    <source>
        <dbReference type="Proteomes" id="UP000244978"/>
    </source>
</evidence>